<evidence type="ECO:0000313" key="16">
    <source>
        <dbReference type="Ensembl" id="ENSCINP00000034747.1"/>
    </source>
</evidence>
<feature type="binding site" description="covalent" evidence="14">
    <location>
        <position position="222"/>
    </location>
    <ligand>
        <name>heme c</name>
        <dbReference type="ChEBI" id="CHEBI:61717"/>
    </ligand>
</feature>
<evidence type="ECO:0000256" key="10">
    <source>
        <dbReference type="ARBA" id="ARBA00022989"/>
    </source>
</evidence>
<evidence type="ECO:0000259" key="15">
    <source>
        <dbReference type="PROSITE" id="PS51007"/>
    </source>
</evidence>
<dbReference type="PANTHER" id="PTHR10266">
    <property type="entry name" value="CYTOCHROME C1"/>
    <property type="match status" value="1"/>
</dbReference>
<evidence type="ECO:0000256" key="1">
    <source>
        <dbReference type="ARBA" id="ARBA00004273"/>
    </source>
</evidence>
<keyword evidence="12" id="KW-0496">Mitochondrion</keyword>
<evidence type="ECO:0000256" key="5">
    <source>
        <dbReference type="ARBA" id="ARBA00022660"/>
    </source>
</evidence>
<dbReference type="AlphaFoldDB" id="H2XYL3"/>
<reference evidence="16" key="4">
    <citation type="submission" date="2025-09" db="UniProtKB">
        <authorList>
            <consortium name="Ensembl"/>
        </authorList>
    </citation>
    <scope>IDENTIFICATION</scope>
</reference>
<comment type="similarity">
    <text evidence="2">Belongs to the cytochrome c family.</text>
</comment>
<evidence type="ECO:0000256" key="11">
    <source>
        <dbReference type="ARBA" id="ARBA00023004"/>
    </source>
</evidence>
<dbReference type="Pfam" id="PF02167">
    <property type="entry name" value="Cytochrom_C1"/>
    <property type="match status" value="1"/>
</dbReference>
<dbReference type="PRINTS" id="PR00603">
    <property type="entry name" value="CYTOCHROMEC1"/>
</dbReference>
<keyword evidence="7 14" id="KW-0479">Metal-binding</keyword>
<protein>
    <recommendedName>
        <fullName evidence="15">Cytochrome c domain-containing protein</fullName>
    </recommendedName>
</protein>
<sequence>MSLNLYKQATPKLLSMRHLQTQRKRSLSTFIKRNGKLLCGTTAVVVGAACATGFLLHQCAKASDDELHTPHYPWQHRPILKTLDAASVRRGYEVYRQVCAACHSMEYLAFRNLVGVSHTEEEAKALAAQAQILDGPNELGKMFKRPGRLSDYFPKPYANDDEARAANNGALPPDLSFIVLGRHGEEDYIYSLLTGYYDPPAGVTIGEDQHYNAYFPGQAIGMAQALYNEIIEYEDGTPAVQSQLAKDVSTFLRWAAEPHHDTRKLSGFRVACFGLLFLPLFWFQKKRIFSLVKSKKIAFKASKS</sequence>
<dbReference type="OMA" id="NNCMTEA"/>
<feature type="domain" description="Cytochrome c" evidence="15">
    <location>
        <begin position="86"/>
        <end position="238"/>
    </location>
</feature>
<evidence type="ECO:0000256" key="9">
    <source>
        <dbReference type="ARBA" id="ARBA00022982"/>
    </source>
</evidence>
<dbReference type="GO" id="GO:0005743">
    <property type="term" value="C:mitochondrial inner membrane"/>
    <property type="evidence" value="ECO:0007669"/>
    <property type="project" value="UniProtKB-SubCell"/>
</dbReference>
<dbReference type="SUPFAM" id="SSF46626">
    <property type="entry name" value="Cytochrome c"/>
    <property type="match status" value="1"/>
</dbReference>
<feature type="binding site" description="covalent" evidence="14">
    <location>
        <position position="102"/>
    </location>
    <ligand>
        <name>heme c</name>
        <dbReference type="ChEBI" id="CHEBI:61717"/>
    </ligand>
</feature>
<evidence type="ECO:0000256" key="8">
    <source>
        <dbReference type="ARBA" id="ARBA00022792"/>
    </source>
</evidence>
<dbReference type="FunFam" id="1.10.760.10:FF:000002">
    <property type="entry name" value="Cytochrome c1, heme protein"/>
    <property type="match status" value="1"/>
</dbReference>
<keyword evidence="17" id="KW-1185">Reference proteome</keyword>
<dbReference type="InterPro" id="IPR002326">
    <property type="entry name" value="Cyt_c1"/>
</dbReference>
<accession>H2XYL3</accession>
<dbReference type="InterPro" id="IPR036909">
    <property type="entry name" value="Cyt_c-like_dom_sf"/>
</dbReference>
<keyword evidence="13" id="KW-0472">Membrane</keyword>
<dbReference type="EMBL" id="EAAA01001846">
    <property type="status" value="NOT_ANNOTATED_CDS"/>
    <property type="molecule type" value="Genomic_DNA"/>
</dbReference>
<dbReference type="GO" id="GO:0006122">
    <property type="term" value="P:mitochondrial electron transport, ubiquinol to cytochrome c"/>
    <property type="evidence" value="ECO:0000318"/>
    <property type="project" value="GO_Central"/>
</dbReference>
<dbReference type="InterPro" id="IPR009056">
    <property type="entry name" value="Cyt_c-like_dom"/>
</dbReference>
<dbReference type="GO" id="GO:0009055">
    <property type="term" value="F:electron transfer activity"/>
    <property type="evidence" value="ECO:0007669"/>
    <property type="project" value="InterPro"/>
</dbReference>
<comment type="cofactor">
    <cofactor evidence="14">
        <name>heme c</name>
        <dbReference type="ChEBI" id="CHEBI:61717"/>
    </cofactor>
    <text evidence="14">Binds 1 heme c group covalently per subunit.</text>
</comment>
<keyword evidence="10" id="KW-1133">Transmembrane helix</keyword>
<keyword evidence="6" id="KW-0812">Transmembrane</keyword>
<keyword evidence="11 14" id="KW-0408">Iron</keyword>
<evidence type="ECO:0000256" key="2">
    <source>
        <dbReference type="ARBA" id="ARBA00006488"/>
    </source>
</evidence>
<dbReference type="HOGENOM" id="CLU_040334_1_0_1"/>
<organism evidence="16 17">
    <name type="scientific">Ciona intestinalis</name>
    <name type="common">Transparent sea squirt</name>
    <name type="synonym">Ascidia intestinalis</name>
    <dbReference type="NCBI Taxonomy" id="7719"/>
    <lineage>
        <taxon>Eukaryota</taxon>
        <taxon>Metazoa</taxon>
        <taxon>Chordata</taxon>
        <taxon>Tunicata</taxon>
        <taxon>Ascidiacea</taxon>
        <taxon>Phlebobranchia</taxon>
        <taxon>Cionidae</taxon>
        <taxon>Ciona</taxon>
    </lineage>
</organism>
<dbReference type="GeneTree" id="ENSGT00390000012445"/>
<dbReference type="GO" id="GO:0020037">
    <property type="term" value="F:heme binding"/>
    <property type="evidence" value="ECO:0007669"/>
    <property type="project" value="InterPro"/>
</dbReference>
<evidence type="ECO:0000313" key="17">
    <source>
        <dbReference type="Proteomes" id="UP000008144"/>
    </source>
</evidence>
<dbReference type="FunCoup" id="H2XYL3">
    <property type="interactions" value="403"/>
</dbReference>
<dbReference type="InterPro" id="IPR021157">
    <property type="entry name" value="Cyt_c1_TM_anchor_C"/>
</dbReference>
<dbReference type="GO" id="GO:0045275">
    <property type="term" value="C:respiratory chain complex III"/>
    <property type="evidence" value="ECO:0000318"/>
    <property type="project" value="GO_Central"/>
</dbReference>
<evidence type="ECO:0000256" key="13">
    <source>
        <dbReference type="ARBA" id="ARBA00023136"/>
    </source>
</evidence>
<reference evidence="16" key="3">
    <citation type="submission" date="2025-08" db="UniProtKB">
        <authorList>
            <consortium name="Ensembl"/>
        </authorList>
    </citation>
    <scope>IDENTIFICATION</scope>
</reference>
<feature type="binding site" description="covalent" evidence="14">
    <location>
        <position position="103"/>
    </location>
    <ligand>
        <name>heme c</name>
        <dbReference type="ChEBI" id="CHEBI:61717"/>
    </ligand>
</feature>
<dbReference type="PANTHER" id="PTHR10266:SF3">
    <property type="entry name" value="CYTOCHROME C1, HEME PROTEIN, MITOCHONDRIAL"/>
    <property type="match status" value="1"/>
</dbReference>
<evidence type="ECO:0000256" key="12">
    <source>
        <dbReference type="ARBA" id="ARBA00023128"/>
    </source>
</evidence>
<dbReference type="PROSITE" id="PS51007">
    <property type="entry name" value="CYTC"/>
    <property type="match status" value="1"/>
</dbReference>
<evidence type="ECO:0000256" key="7">
    <source>
        <dbReference type="ARBA" id="ARBA00022723"/>
    </source>
</evidence>
<dbReference type="STRING" id="7719.ENSCINP00000034747"/>
<keyword evidence="5" id="KW-0679">Respiratory chain</keyword>
<keyword evidence="8" id="KW-0999">Mitochondrion inner membrane</keyword>
<keyword evidence="9" id="KW-0249">Electron transport</keyword>
<evidence type="ECO:0000256" key="14">
    <source>
        <dbReference type="PIRSR" id="PIRSR602326-1"/>
    </source>
</evidence>
<dbReference type="Ensembl" id="ENSCINT00000033888.1">
    <property type="protein sequence ID" value="ENSCINP00000034747.1"/>
    <property type="gene ID" value="ENSCING00000020302.1"/>
</dbReference>
<dbReference type="Gene3D" id="1.20.5.100">
    <property type="entry name" value="Cytochrome c1, transmembrane anchor, C-terminal"/>
    <property type="match status" value="1"/>
</dbReference>
<dbReference type="InParanoid" id="H2XYL3"/>
<feature type="binding site" description="covalent" evidence="14">
    <location>
        <position position="99"/>
    </location>
    <ligand>
        <name>heme c</name>
        <dbReference type="ChEBI" id="CHEBI:61717"/>
    </ligand>
</feature>
<evidence type="ECO:0000256" key="6">
    <source>
        <dbReference type="ARBA" id="ARBA00022692"/>
    </source>
</evidence>
<dbReference type="SUPFAM" id="SSF81496">
    <property type="entry name" value="Cytochrome c1 subunit of cytochrome bc1 complex (Ubiquinol-cytochrome c reductase), transmembrane anchor"/>
    <property type="match status" value="1"/>
</dbReference>
<reference evidence="16" key="2">
    <citation type="journal article" date="2008" name="Genome Biol.">
        <title>Improved genome assembly and evidence-based global gene model set for the chordate Ciona intestinalis: new insight into intron and operon populations.</title>
        <authorList>
            <person name="Satou Y."/>
            <person name="Mineta K."/>
            <person name="Ogasawara M."/>
            <person name="Sasakura Y."/>
            <person name="Shoguchi E."/>
            <person name="Ueno K."/>
            <person name="Yamada L."/>
            <person name="Matsumoto J."/>
            <person name="Wasserscheid J."/>
            <person name="Dewar K."/>
            <person name="Wiley G.B."/>
            <person name="Macmil S.L."/>
            <person name="Roe B.A."/>
            <person name="Zeller R.W."/>
            <person name="Hastings K.E."/>
            <person name="Lemaire P."/>
            <person name="Lindquist E."/>
            <person name="Endo T."/>
            <person name="Hotta K."/>
            <person name="Inaba K."/>
        </authorList>
    </citation>
    <scope>NUCLEOTIDE SEQUENCE [LARGE SCALE GENOMIC DNA]</scope>
    <source>
        <strain evidence="16">wild type</strain>
    </source>
</reference>
<evidence type="ECO:0000256" key="3">
    <source>
        <dbReference type="ARBA" id="ARBA00022448"/>
    </source>
</evidence>
<keyword evidence="3" id="KW-0813">Transport</keyword>
<evidence type="ECO:0000256" key="4">
    <source>
        <dbReference type="ARBA" id="ARBA00022617"/>
    </source>
</evidence>
<dbReference type="Gene3D" id="1.10.760.10">
    <property type="entry name" value="Cytochrome c-like domain"/>
    <property type="match status" value="1"/>
</dbReference>
<comment type="subcellular location">
    <subcellularLocation>
        <location evidence="1">Mitochondrion inner membrane</location>
    </subcellularLocation>
</comment>
<keyword evidence="4 14" id="KW-0349">Heme</keyword>
<proteinExistence type="inferred from homology"/>
<name>H2XYL3_CIOIN</name>
<reference evidence="17" key="1">
    <citation type="journal article" date="2002" name="Science">
        <title>The draft genome of Ciona intestinalis: insights into chordate and vertebrate origins.</title>
        <authorList>
            <person name="Dehal P."/>
            <person name="Satou Y."/>
            <person name="Campbell R.K."/>
            <person name="Chapman J."/>
            <person name="Degnan B."/>
            <person name="De Tomaso A."/>
            <person name="Davidson B."/>
            <person name="Di Gregorio A."/>
            <person name="Gelpke M."/>
            <person name="Goodstein D.M."/>
            <person name="Harafuji N."/>
            <person name="Hastings K.E."/>
            <person name="Ho I."/>
            <person name="Hotta K."/>
            <person name="Huang W."/>
            <person name="Kawashima T."/>
            <person name="Lemaire P."/>
            <person name="Martinez D."/>
            <person name="Meinertzhagen I.A."/>
            <person name="Necula S."/>
            <person name="Nonaka M."/>
            <person name="Putnam N."/>
            <person name="Rash S."/>
            <person name="Saiga H."/>
            <person name="Satake M."/>
            <person name="Terry A."/>
            <person name="Yamada L."/>
            <person name="Wang H.G."/>
            <person name="Awazu S."/>
            <person name="Azumi K."/>
            <person name="Boore J."/>
            <person name="Branno M."/>
            <person name="Chin-Bow S."/>
            <person name="DeSantis R."/>
            <person name="Doyle S."/>
            <person name="Francino P."/>
            <person name="Keys D.N."/>
            <person name="Haga S."/>
            <person name="Hayashi H."/>
            <person name="Hino K."/>
            <person name="Imai K.S."/>
            <person name="Inaba K."/>
            <person name="Kano S."/>
            <person name="Kobayashi K."/>
            <person name="Kobayashi M."/>
            <person name="Lee B.I."/>
            <person name="Makabe K.W."/>
            <person name="Manohar C."/>
            <person name="Matassi G."/>
            <person name="Medina M."/>
            <person name="Mochizuki Y."/>
            <person name="Mount S."/>
            <person name="Morishita T."/>
            <person name="Miura S."/>
            <person name="Nakayama A."/>
            <person name="Nishizaka S."/>
            <person name="Nomoto H."/>
            <person name="Ohta F."/>
            <person name="Oishi K."/>
            <person name="Rigoutsos I."/>
            <person name="Sano M."/>
            <person name="Sasaki A."/>
            <person name="Sasakura Y."/>
            <person name="Shoguchi E."/>
            <person name="Shin-i T."/>
            <person name="Spagnuolo A."/>
            <person name="Stainier D."/>
            <person name="Suzuki M.M."/>
            <person name="Tassy O."/>
            <person name="Takatori N."/>
            <person name="Tokuoka M."/>
            <person name="Yagi K."/>
            <person name="Yoshizaki F."/>
            <person name="Wada S."/>
            <person name="Zhang C."/>
            <person name="Hyatt P.D."/>
            <person name="Larimer F."/>
            <person name="Detter C."/>
            <person name="Doggett N."/>
            <person name="Glavina T."/>
            <person name="Hawkins T."/>
            <person name="Richardson P."/>
            <person name="Lucas S."/>
            <person name="Kohara Y."/>
            <person name="Levine M."/>
            <person name="Satoh N."/>
            <person name="Rokhsar D.S."/>
        </authorList>
    </citation>
    <scope>NUCLEOTIDE SEQUENCE [LARGE SCALE GENOMIC DNA]</scope>
</reference>
<dbReference type="GO" id="GO:0046872">
    <property type="term" value="F:metal ion binding"/>
    <property type="evidence" value="ECO:0007669"/>
    <property type="project" value="UniProtKB-KW"/>
</dbReference>
<dbReference type="Proteomes" id="UP000008144">
    <property type="component" value="Chromosome 4"/>
</dbReference>